<feature type="domain" description="Peptidoglycan binding-like" evidence="1">
    <location>
        <begin position="147"/>
        <end position="187"/>
    </location>
</feature>
<evidence type="ECO:0000313" key="2">
    <source>
        <dbReference type="EMBL" id="MBC1566444.1"/>
    </source>
</evidence>
<dbReference type="AlphaFoldDB" id="A0A842A175"/>
<feature type="domain" description="Peptidoglycan binding-like" evidence="1">
    <location>
        <begin position="64"/>
        <end position="127"/>
    </location>
</feature>
<comment type="caution">
    <text evidence="2">The sequence shown here is derived from an EMBL/GenBank/DDBJ whole genome shotgun (WGS) entry which is preliminary data.</text>
</comment>
<dbReference type="Proteomes" id="UP000586951">
    <property type="component" value="Unassembled WGS sequence"/>
</dbReference>
<name>A0A842A175_9LIST</name>
<dbReference type="InterPro" id="IPR002477">
    <property type="entry name" value="Peptidoglycan-bd-like"/>
</dbReference>
<dbReference type="InterPro" id="IPR036366">
    <property type="entry name" value="PGBDSf"/>
</dbReference>
<protein>
    <submittedName>
        <fullName evidence="2">Peptidoglycan-binding protein</fullName>
    </submittedName>
</protein>
<proteinExistence type="predicted"/>
<accession>A0A842A175</accession>
<gene>
    <name evidence="2" type="ORF">HB907_13605</name>
</gene>
<dbReference type="Pfam" id="PF01471">
    <property type="entry name" value="PG_binding_1"/>
    <property type="match status" value="2"/>
</dbReference>
<evidence type="ECO:0000313" key="3">
    <source>
        <dbReference type="Proteomes" id="UP000586951"/>
    </source>
</evidence>
<dbReference type="InterPro" id="IPR036365">
    <property type="entry name" value="PGBD-like_sf"/>
</dbReference>
<organism evidence="2 3">
    <name type="scientific">Listeria booriae</name>
    <dbReference type="NCBI Taxonomy" id="1552123"/>
    <lineage>
        <taxon>Bacteria</taxon>
        <taxon>Bacillati</taxon>
        <taxon>Bacillota</taxon>
        <taxon>Bacilli</taxon>
        <taxon>Bacillales</taxon>
        <taxon>Listeriaceae</taxon>
        <taxon>Listeria</taxon>
    </lineage>
</organism>
<dbReference type="EMBL" id="JAARRU010000004">
    <property type="protein sequence ID" value="MBC1566444.1"/>
    <property type="molecule type" value="Genomic_DNA"/>
</dbReference>
<evidence type="ECO:0000259" key="1">
    <source>
        <dbReference type="Pfam" id="PF01471"/>
    </source>
</evidence>
<dbReference type="SUPFAM" id="SSF47090">
    <property type="entry name" value="PGBD-like"/>
    <property type="match status" value="2"/>
</dbReference>
<dbReference type="RefSeq" id="WP_185348511.1">
    <property type="nucleotide sequence ID" value="NZ_JAAROZ010000009.1"/>
</dbReference>
<dbReference type="Gene3D" id="1.10.101.10">
    <property type="entry name" value="PGBD-like superfamily/PGBD"/>
    <property type="match status" value="2"/>
</dbReference>
<reference evidence="2 3" key="1">
    <citation type="submission" date="2020-03" db="EMBL/GenBank/DDBJ databases">
        <title>Soil Listeria distribution.</title>
        <authorList>
            <person name="Liao J."/>
            <person name="Wiedmann M."/>
        </authorList>
    </citation>
    <scope>NUCLEOTIDE SEQUENCE [LARGE SCALE GENOMIC DNA]</scope>
    <source>
        <strain evidence="2 3">FSL L7-1427</strain>
    </source>
</reference>
<sequence>MYTNNIKFLVLYYFMLNKTQKGDGEMKKIFASIMVIAVLSVSFVGISGVVNEQKVEAGGVTTKGVSVATVQKQLNTWLTYNPLFRDYGFLTVDGVFGNKTNLNVIQYQRTHRLVADGFVGPATWASLKNEYTYYTYATQSACNLELGINITVDGVYGNATKNAVRAVQRKHGLYQDGIAGAATWEILKHWVN</sequence>